<accession>A0A8J5NKD0</accession>
<comment type="caution">
    <text evidence="1">The sequence shown here is derived from an EMBL/GenBank/DDBJ whole genome shotgun (WGS) entry which is preliminary data.</text>
</comment>
<evidence type="ECO:0000313" key="2">
    <source>
        <dbReference type="Proteomes" id="UP000694050"/>
    </source>
</evidence>
<organism evidence="1 2">
    <name type="scientific">Fusarium oxysporum f. sp. rapae</name>
    <dbReference type="NCBI Taxonomy" id="485398"/>
    <lineage>
        <taxon>Eukaryota</taxon>
        <taxon>Fungi</taxon>
        <taxon>Dikarya</taxon>
        <taxon>Ascomycota</taxon>
        <taxon>Pezizomycotina</taxon>
        <taxon>Sordariomycetes</taxon>
        <taxon>Hypocreomycetidae</taxon>
        <taxon>Hypocreales</taxon>
        <taxon>Nectriaceae</taxon>
        <taxon>Fusarium</taxon>
        <taxon>Fusarium oxysporum species complex</taxon>
    </lineage>
</organism>
<dbReference type="Proteomes" id="UP000694050">
    <property type="component" value="Unassembled WGS sequence"/>
</dbReference>
<reference evidence="1" key="1">
    <citation type="submission" date="2021-04" db="EMBL/GenBank/DDBJ databases">
        <title>First draft genome resource for Brassicaceae pathogens Fusarium oxysporum f. sp. raphani and Fusarium oxysporum f. sp. rapae.</title>
        <authorList>
            <person name="Asai S."/>
        </authorList>
    </citation>
    <scope>NUCLEOTIDE SEQUENCE</scope>
    <source>
        <strain evidence="1">Tf1208</strain>
    </source>
</reference>
<sequence length="86" mass="9538">MKIVVAGSTRFLGKEIVRQALLNPQIASVVAFGRRDHDLPEDLQKPEIEDNFTSVSCSDFKNYPQYVKDEISGADVCIWLIGVTPG</sequence>
<name>A0A8J5NKD0_FUSOX</name>
<protein>
    <recommendedName>
        <fullName evidence="3">NAD(P)-binding domain-containing protein</fullName>
    </recommendedName>
</protein>
<evidence type="ECO:0000313" key="1">
    <source>
        <dbReference type="EMBL" id="KAG7406060.1"/>
    </source>
</evidence>
<gene>
    <name evidence="1" type="ORF">Forpe1208_v014494</name>
</gene>
<proteinExistence type="predicted"/>
<dbReference type="AlphaFoldDB" id="A0A8J5NKD0"/>
<dbReference type="EMBL" id="JAELUQ010000011">
    <property type="protein sequence ID" value="KAG7406060.1"/>
    <property type="molecule type" value="Genomic_DNA"/>
</dbReference>
<evidence type="ECO:0008006" key="3">
    <source>
        <dbReference type="Google" id="ProtNLM"/>
    </source>
</evidence>